<protein>
    <recommendedName>
        <fullName evidence="4">Secreted protein</fullName>
    </recommendedName>
</protein>
<evidence type="ECO:0000256" key="1">
    <source>
        <dbReference type="SAM" id="SignalP"/>
    </source>
</evidence>
<dbReference type="RefSeq" id="WP_072707209.1">
    <property type="nucleotide sequence ID" value="NZ_FMJB01000055.1"/>
</dbReference>
<gene>
    <name evidence="2" type="ORF">KARMA_2796</name>
</gene>
<evidence type="ECO:0000313" key="3">
    <source>
        <dbReference type="Proteomes" id="UP000184085"/>
    </source>
</evidence>
<accession>A0A1M4N185</accession>
<dbReference type="InterPro" id="IPR028994">
    <property type="entry name" value="Integrin_alpha_N"/>
</dbReference>
<evidence type="ECO:0008006" key="4">
    <source>
        <dbReference type="Google" id="ProtNLM"/>
    </source>
</evidence>
<dbReference type="AlphaFoldDB" id="A0A1M4N185"/>
<feature type="signal peptide" evidence="1">
    <location>
        <begin position="1"/>
        <end position="18"/>
    </location>
</feature>
<reference evidence="3" key="1">
    <citation type="submission" date="2016-09" db="EMBL/GenBank/DDBJ databases">
        <authorList>
            <person name="Wibberg D."/>
        </authorList>
    </citation>
    <scope>NUCLEOTIDE SEQUENCE [LARGE SCALE GENOMIC DNA]</scope>
</reference>
<keyword evidence="1" id="KW-0732">Signal</keyword>
<name>A0A1M4N185_9RHOB</name>
<organism evidence="2 3">
    <name type="scientific">Donghicola eburneus</name>
    <dbReference type="NCBI Taxonomy" id="393278"/>
    <lineage>
        <taxon>Bacteria</taxon>
        <taxon>Pseudomonadati</taxon>
        <taxon>Pseudomonadota</taxon>
        <taxon>Alphaproteobacteria</taxon>
        <taxon>Rhodobacterales</taxon>
        <taxon>Roseobacteraceae</taxon>
        <taxon>Donghicola</taxon>
    </lineage>
</organism>
<sequence>MLRSVTLALALGASPALAETITWAGYDGPTTRYDHEVLGDPVEYTKLIVRTDEDREFSLEWAKQIVFEDTEPLIVDLDNDGSAELLTVESHEELGSRLAIYGISTGTLSMLIATPFIGRKHRWLAKIGAEDLDGDGNMEIAYIDRPHLDKTLRIYRYTRIEHSKTESTVRLTPIADQDGLTNHQIGWPYIVGGIRTCEGDGTPEIVTANGDWSQVIATTLVDGELKSRRLAKYEDPQTIQSALSCAP</sequence>
<dbReference type="Proteomes" id="UP000184085">
    <property type="component" value="Unassembled WGS sequence"/>
</dbReference>
<evidence type="ECO:0000313" key="2">
    <source>
        <dbReference type="EMBL" id="SCM68573.1"/>
    </source>
</evidence>
<feature type="chain" id="PRO_5009906721" description="Secreted protein" evidence="1">
    <location>
        <begin position="19"/>
        <end position="247"/>
    </location>
</feature>
<proteinExistence type="predicted"/>
<keyword evidence="3" id="KW-1185">Reference proteome</keyword>
<dbReference type="SUPFAM" id="SSF69318">
    <property type="entry name" value="Integrin alpha N-terminal domain"/>
    <property type="match status" value="1"/>
</dbReference>
<dbReference type="EMBL" id="FMJB01000055">
    <property type="protein sequence ID" value="SCM68573.1"/>
    <property type="molecule type" value="Genomic_DNA"/>
</dbReference>